<sequence length="363" mass="39044">MDLAKRRTPADRERLLLAIVDLCDAGEAAPAHEVAAVQDLLSSIFMQLVVEAERDIRRRLAEKLAAADWAPPALVNVLALDEIEIARPIIAASPVLKEHNLVRLLVEATIEHQIEVARRPNLGGVVVAAILRQAEPAVLTALAGNPTAELTDADMRQLVAAARRVAALRLPLSRHPKLTSDLAMQLYVWVGQAVRHALAERFRLDSPALEKALAESLREAHGAVATDSEGVVIIARDGEREEMERRLIDKLHDAGQLRPGYLLRALREGRLTLFATALARLGRFDTSHVRRALDSDRPELLALACAAVGIDRSVFPTILQSVRELNAGRPSGGAEGARRAAGAFGPVSPLVAGAAFRQAAGAA</sequence>
<organism evidence="1 2">
    <name type="scientific">Phenylobacterium hankyongense</name>
    <dbReference type="NCBI Taxonomy" id="1813876"/>
    <lineage>
        <taxon>Bacteria</taxon>
        <taxon>Pseudomonadati</taxon>
        <taxon>Pseudomonadota</taxon>
        <taxon>Alphaproteobacteria</taxon>
        <taxon>Caulobacterales</taxon>
        <taxon>Caulobacteraceae</taxon>
        <taxon>Phenylobacterium</taxon>
    </lineage>
</organism>
<keyword evidence="2" id="KW-1185">Reference proteome</keyword>
<gene>
    <name evidence="1" type="ORF">DJ021_00195</name>
</gene>
<comment type="caution">
    <text evidence="1">The sequence shown here is derived from an EMBL/GenBank/DDBJ whole genome shotgun (WGS) entry which is preliminary data.</text>
</comment>
<dbReference type="OrthoDB" id="8194627at2"/>
<reference evidence="2" key="1">
    <citation type="submission" date="2018-05" db="EMBL/GenBank/DDBJ databases">
        <authorList>
            <person name="Li X."/>
        </authorList>
    </citation>
    <scope>NUCLEOTIDE SEQUENCE [LARGE SCALE GENOMIC DNA]</scope>
    <source>
        <strain evidence="2">HKS-05</strain>
    </source>
</reference>
<dbReference type="Proteomes" id="UP000249842">
    <property type="component" value="Unassembled WGS sequence"/>
</dbReference>
<accession>A0A328B5G1</accession>
<dbReference type="Pfam" id="PF10098">
    <property type="entry name" value="DUF2336"/>
    <property type="match status" value="1"/>
</dbReference>
<dbReference type="InterPro" id="IPR019285">
    <property type="entry name" value="DUF2336"/>
</dbReference>
<name>A0A328B5G1_9CAUL</name>
<evidence type="ECO:0000313" key="2">
    <source>
        <dbReference type="Proteomes" id="UP000249842"/>
    </source>
</evidence>
<evidence type="ECO:0000313" key="1">
    <source>
        <dbReference type="EMBL" id="RAK61621.1"/>
    </source>
</evidence>
<dbReference type="AlphaFoldDB" id="A0A328B5G1"/>
<protein>
    <recommendedName>
        <fullName evidence="3">DUF2336 domain-containing protein</fullName>
    </recommendedName>
</protein>
<evidence type="ECO:0008006" key="3">
    <source>
        <dbReference type="Google" id="ProtNLM"/>
    </source>
</evidence>
<dbReference type="EMBL" id="QFYP01000001">
    <property type="protein sequence ID" value="RAK61621.1"/>
    <property type="molecule type" value="Genomic_DNA"/>
</dbReference>
<proteinExistence type="predicted"/>